<dbReference type="GO" id="GO:0020037">
    <property type="term" value="F:heme binding"/>
    <property type="evidence" value="ECO:0007669"/>
    <property type="project" value="InterPro"/>
</dbReference>
<dbReference type="GO" id="GO:0005506">
    <property type="term" value="F:iron ion binding"/>
    <property type="evidence" value="ECO:0007669"/>
    <property type="project" value="InterPro"/>
</dbReference>
<dbReference type="InterPro" id="IPR016166">
    <property type="entry name" value="FAD-bd_PCMH"/>
</dbReference>
<dbReference type="InterPro" id="IPR050416">
    <property type="entry name" value="FAD-linked_Oxidoreductase"/>
</dbReference>
<dbReference type="Gene3D" id="3.40.462.20">
    <property type="match status" value="1"/>
</dbReference>
<dbReference type="Pfam" id="PF00067">
    <property type="entry name" value="p450"/>
    <property type="match status" value="1"/>
</dbReference>
<name>A0A179GQB2_PURLI</name>
<evidence type="ECO:0000259" key="5">
    <source>
        <dbReference type="PROSITE" id="PS51387"/>
    </source>
</evidence>
<dbReference type="AlphaFoldDB" id="A0A179GQB2"/>
<dbReference type="SUPFAM" id="SSF56176">
    <property type="entry name" value="FAD-binding/transporter-associated domain-like"/>
    <property type="match status" value="1"/>
</dbReference>
<dbReference type="PROSITE" id="PS51387">
    <property type="entry name" value="FAD_PCMH"/>
    <property type="match status" value="1"/>
</dbReference>
<gene>
    <name evidence="6" type="ORF">VFPFJ_09967</name>
</gene>
<dbReference type="Pfam" id="PF01565">
    <property type="entry name" value="FAD_binding_4"/>
    <property type="match status" value="1"/>
</dbReference>
<feature type="domain" description="FAD-binding PCMH-type" evidence="5">
    <location>
        <begin position="373"/>
        <end position="546"/>
    </location>
</feature>
<dbReference type="PANTHER" id="PTHR42973">
    <property type="entry name" value="BINDING OXIDOREDUCTASE, PUTATIVE (AFU_ORTHOLOGUE AFUA_1G17690)-RELATED"/>
    <property type="match status" value="1"/>
</dbReference>
<evidence type="ECO:0000313" key="6">
    <source>
        <dbReference type="EMBL" id="OAQ79481.1"/>
    </source>
</evidence>
<comment type="caution">
    <text evidence="6">The sequence shown here is derived from an EMBL/GenBank/DDBJ whole genome shotgun (WGS) entry which is preliminary data.</text>
</comment>
<organism evidence="6 7">
    <name type="scientific">Purpureocillium lilacinum</name>
    <name type="common">Paecilomyces lilacinus</name>
    <dbReference type="NCBI Taxonomy" id="33203"/>
    <lineage>
        <taxon>Eukaryota</taxon>
        <taxon>Fungi</taxon>
        <taxon>Dikarya</taxon>
        <taxon>Ascomycota</taxon>
        <taxon>Pezizomycotina</taxon>
        <taxon>Sordariomycetes</taxon>
        <taxon>Hypocreomycetidae</taxon>
        <taxon>Hypocreales</taxon>
        <taxon>Ophiocordycipitaceae</taxon>
        <taxon>Purpureocillium</taxon>
    </lineage>
</organism>
<dbReference type="GO" id="GO:0004497">
    <property type="term" value="F:monooxygenase activity"/>
    <property type="evidence" value="ECO:0007669"/>
    <property type="project" value="InterPro"/>
</dbReference>
<dbReference type="InterPro" id="IPR001128">
    <property type="entry name" value="Cyt_P450"/>
</dbReference>
<dbReference type="InterPro" id="IPR036318">
    <property type="entry name" value="FAD-bd_PCMH-like_sf"/>
</dbReference>
<dbReference type="GO" id="GO:0016705">
    <property type="term" value="F:oxidoreductase activity, acting on paired donors, with incorporation or reduction of molecular oxygen"/>
    <property type="evidence" value="ECO:0007669"/>
    <property type="project" value="InterPro"/>
</dbReference>
<keyword evidence="3" id="KW-0274">FAD</keyword>
<dbReference type="Gene3D" id="1.10.630.10">
    <property type="entry name" value="Cytochrome P450"/>
    <property type="match status" value="1"/>
</dbReference>
<keyword evidence="4" id="KW-0560">Oxidoreductase</keyword>
<reference evidence="6 7" key="1">
    <citation type="submission" date="2016-02" db="EMBL/GenBank/DDBJ databases">
        <title>Biosynthesis of antibiotic leucinostatins and their inhibition on Phytophthora in bio-control Purpureocillium lilacinum.</title>
        <authorList>
            <person name="Wang G."/>
            <person name="Liu Z."/>
            <person name="Lin R."/>
            <person name="Li E."/>
            <person name="Mao Z."/>
            <person name="Ling J."/>
            <person name="Yin W."/>
            <person name="Xie B."/>
        </authorList>
    </citation>
    <scope>NUCLEOTIDE SEQUENCE [LARGE SCALE GENOMIC DNA]</scope>
    <source>
        <strain evidence="6">PLFJ-1</strain>
    </source>
</reference>
<accession>A0A179GQB2</accession>
<dbReference type="InterPro" id="IPR016169">
    <property type="entry name" value="FAD-bd_PCMH_sub2"/>
</dbReference>
<dbReference type="GO" id="GO:0071949">
    <property type="term" value="F:FAD binding"/>
    <property type="evidence" value="ECO:0007669"/>
    <property type="project" value="InterPro"/>
</dbReference>
<comment type="similarity">
    <text evidence="1">Belongs to the oxygen-dependent FAD-linked oxidoreductase family.</text>
</comment>
<sequence length="806" mass="89328">MSLVDVKSVISDEKVQLVLFLLVVLVHLYNEIGPCQSLLHPLCDGFAFFLSSLTTIVRDYQSGKYYKPWKPANPIVIVSAKQQIAELSEAPNLSQRAVYADMFGFKHTMNKLQHNTSDHKVVRTRLYGRLLQVNGPGHLNALYPHLVARLDSSLSRELAEARVLQDGVSLPVAQTVRRLASRLMSLMFFGESLSSNEAFSKALLRYPQDMVKCMGAFQITPAFMSPVVHALLTKRGEAMNLIQGRLFECMGPGRSTWDEPDQTKYLTIMHNMTELTESSDYWNPELLSQSLLGIWFAAAHQPWMNLHFIMIELCTRPQWQEALRQEIQQHSTLDYKTLEGLPLLDSFIKETVRLKPLDTRYKTSISSYFFLNSRQSPKCIVAPTNAAEVSKIIKKLGVRENNQVAIRSGGHTPNRGFANTDSGVTLDLRGLNKIALQGPNDDVVSVGTGALWREVYATLDPINRTVVGARVASVGVGGFLTGGGLSFFSPKYGFGCDNVVNMEVVLANGAIVNANATSHPDLFRALKGGQGNFGIVTRFDLVTHVQSEYWGGAIQYPGSADAAQLAAFESFKAAPYDGFAEIEQTFVYFGALKAFSSTNNMFYTKSVVNASALKFFSDVQPQTANTMRISNTSAFAEEIEKFQPTDQFASYSTLSFRMAPGILPRIYKQWKDATTSLSAKVPNVTSVLTFQDIPPPPSANAPKNSFPFAPDSTPHKDNVLVLFSFYWSHKEESALVESTIKSVTGSVQELVGNKVGFKYLNYAAAWQDPIGSYGEEINKALARVARTYDPNRFFQRVVSGGFKLKV</sequence>
<dbReference type="Gene3D" id="3.30.465.10">
    <property type="match status" value="1"/>
</dbReference>
<dbReference type="InterPro" id="IPR006093">
    <property type="entry name" value="Oxy_OxRdtase_FAD_BS"/>
</dbReference>
<dbReference type="Proteomes" id="UP000078340">
    <property type="component" value="Unassembled WGS sequence"/>
</dbReference>
<evidence type="ECO:0000256" key="2">
    <source>
        <dbReference type="ARBA" id="ARBA00022630"/>
    </source>
</evidence>
<dbReference type="PROSITE" id="PS00862">
    <property type="entry name" value="OX2_COVAL_FAD"/>
    <property type="match status" value="1"/>
</dbReference>
<proteinExistence type="inferred from homology"/>
<dbReference type="InterPro" id="IPR036396">
    <property type="entry name" value="Cyt_P450_sf"/>
</dbReference>
<keyword evidence="2" id="KW-0285">Flavoprotein</keyword>
<dbReference type="SUPFAM" id="SSF48264">
    <property type="entry name" value="Cytochrome P450"/>
    <property type="match status" value="1"/>
</dbReference>
<evidence type="ECO:0000256" key="3">
    <source>
        <dbReference type="ARBA" id="ARBA00022827"/>
    </source>
</evidence>
<dbReference type="InterPro" id="IPR006094">
    <property type="entry name" value="Oxid_FAD_bind_N"/>
</dbReference>
<protein>
    <submittedName>
        <fullName evidence="6">FAD binding domain-containing protein</fullName>
    </submittedName>
</protein>
<evidence type="ECO:0000313" key="7">
    <source>
        <dbReference type="Proteomes" id="UP000078340"/>
    </source>
</evidence>
<evidence type="ECO:0000256" key="4">
    <source>
        <dbReference type="ARBA" id="ARBA00023002"/>
    </source>
</evidence>
<dbReference type="EMBL" id="LSBI01000010">
    <property type="protein sequence ID" value="OAQ79481.1"/>
    <property type="molecule type" value="Genomic_DNA"/>
</dbReference>
<evidence type="ECO:0000256" key="1">
    <source>
        <dbReference type="ARBA" id="ARBA00005466"/>
    </source>
</evidence>
<dbReference type="PANTHER" id="PTHR42973:SF28">
    <property type="entry name" value="FAD-BINDING PCMH-TYPE DOMAIN-CONTAINING PROTEIN"/>
    <property type="match status" value="1"/>
</dbReference>